<evidence type="ECO:0000259" key="14">
    <source>
        <dbReference type="PROSITE" id="PS50894"/>
    </source>
</evidence>
<comment type="catalytic activity">
    <reaction evidence="1">
        <text>ATP + protein L-histidine = ADP + protein N-phospho-L-histidine.</text>
        <dbReference type="EC" id="2.7.13.3"/>
    </reaction>
</comment>
<dbReference type="Pfam" id="PF01627">
    <property type="entry name" value="Hpt"/>
    <property type="match status" value="1"/>
</dbReference>
<evidence type="ECO:0000256" key="3">
    <source>
        <dbReference type="ARBA" id="ARBA00012438"/>
    </source>
</evidence>
<dbReference type="RefSeq" id="WP_134753692.1">
    <property type="nucleotide sequence ID" value="NZ_CP038149.1"/>
</dbReference>
<dbReference type="Proteomes" id="UP000295727">
    <property type="component" value="Chromosome 2"/>
</dbReference>
<dbReference type="SMART" id="SM00387">
    <property type="entry name" value="HATPase_c"/>
    <property type="match status" value="1"/>
</dbReference>
<name>A0A4P7CVN9_9BURK</name>
<keyword evidence="6" id="KW-0808">Transferase</keyword>
<evidence type="ECO:0000256" key="7">
    <source>
        <dbReference type="ARBA" id="ARBA00022777"/>
    </source>
</evidence>
<dbReference type="SMART" id="SM00304">
    <property type="entry name" value="HAMP"/>
    <property type="match status" value="1"/>
</dbReference>
<protein>
    <recommendedName>
        <fullName evidence="4">Chemotaxis protein CheA</fullName>
        <ecNumber evidence="3">2.7.13.3</ecNumber>
    </recommendedName>
</protein>
<dbReference type="InterPro" id="IPR036890">
    <property type="entry name" value="HATPase_C_sf"/>
</dbReference>
<evidence type="ECO:0000256" key="6">
    <source>
        <dbReference type="ARBA" id="ARBA00022679"/>
    </source>
</evidence>
<dbReference type="EMBL" id="CP038149">
    <property type="protein sequence ID" value="QBR00226.1"/>
    <property type="molecule type" value="Genomic_DNA"/>
</dbReference>
<dbReference type="CDD" id="cd06225">
    <property type="entry name" value="HAMP"/>
    <property type="match status" value="1"/>
</dbReference>
<evidence type="ECO:0000256" key="10">
    <source>
        <dbReference type="PROSITE-ProRule" id="PRU00110"/>
    </source>
</evidence>
<reference evidence="15 16" key="1">
    <citation type="submission" date="2019-03" db="EMBL/GenBank/DDBJ databases">
        <title>Paraburkholderia sp. 7MH5, isolated from subtropical forest soil.</title>
        <authorList>
            <person name="Gao Z.-H."/>
            <person name="Qiu L.-H."/>
        </authorList>
    </citation>
    <scope>NUCLEOTIDE SEQUENCE [LARGE SCALE GENOMIC DNA]</scope>
    <source>
        <strain evidence="15 16">7MH5</strain>
    </source>
</reference>
<dbReference type="Gene3D" id="1.20.120.160">
    <property type="entry name" value="HPT domain"/>
    <property type="match status" value="1"/>
</dbReference>
<dbReference type="InterPro" id="IPR051315">
    <property type="entry name" value="Bact_Chemotaxis_CheA"/>
</dbReference>
<dbReference type="PANTHER" id="PTHR43395">
    <property type="entry name" value="SENSOR HISTIDINE KINASE CHEA"/>
    <property type="match status" value="1"/>
</dbReference>
<dbReference type="PANTHER" id="PTHR43395:SF8">
    <property type="entry name" value="HISTIDINE KINASE"/>
    <property type="match status" value="1"/>
</dbReference>
<gene>
    <name evidence="15" type="ORF">E1956_24470</name>
</gene>
<evidence type="ECO:0000256" key="4">
    <source>
        <dbReference type="ARBA" id="ARBA00021495"/>
    </source>
</evidence>
<dbReference type="GO" id="GO:0000160">
    <property type="term" value="P:phosphorelay signal transduction system"/>
    <property type="evidence" value="ECO:0007669"/>
    <property type="project" value="UniProtKB-KW"/>
</dbReference>
<comment type="subcellular location">
    <subcellularLocation>
        <location evidence="2">Membrane</location>
    </subcellularLocation>
</comment>
<dbReference type="SUPFAM" id="SSF47226">
    <property type="entry name" value="Histidine-containing phosphotransfer domain, HPT domain"/>
    <property type="match status" value="1"/>
</dbReference>
<evidence type="ECO:0000313" key="16">
    <source>
        <dbReference type="Proteomes" id="UP000295727"/>
    </source>
</evidence>
<keyword evidence="5 10" id="KW-0597">Phosphoprotein</keyword>
<dbReference type="InterPro" id="IPR008207">
    <property type="entry name" value="Sig_transdc_His_kin_Hpt_dom"/>
</dbReference>
<feature type="domain" description="HAMP" evidence="13">
    <location>
        <begin position="207"/>
        <end position="260"/>
    </location>
</feature>
<sequence length="787" mass="86139">MTIRHRITLLIVLMFVALSAIGGYAVYQTRRSATDVHQVTQGVVPSALASADLVSLVKDVQLATMTLVYAPDATTAQLAQDELKKKEAALRAALDVQRQAAASHAQDGLVEQARESIANYFNAIEETANMKAAGKNALAQAYLFANVAQYRDELEGIVTTMRVEKNRQKDAAIEALNGMLDTTTSAIAGVTGGAVLLLTLIGALLYRQITRPLSRMQEMMSEIASNQDFTRRVPVGRMDEIGHSIVAFNGMIEKIQHSSAQLKRKTADIQAMLQNMQQGILTVVEGASVHNEYSAYLEAIFETREIAGRPLMDLVFSHTELDADTLAQIDAAVHACLGEDDVNFAFNQHLLVNEITRTMPDGRKKVLDLSWSAITDENDVVVRLMLCVRDVTELRELAAEAGEQKRRLQMIGEILAVSEEKFHRFVESSKGFIHENERIIRQHDCADMDAVAALFRNMHTVKGNARTYSLQHLTGVVHEVEQRYDALRREASSHNWDQQALIDDLQRVREAVDHYATLNEVSLGRGARAQGDGGALGGLGREQIDAGLRLLESANEHDIASLRAMRTELRRVLSGIGTESVEQALAGVLGSLPSLAQELGKVAPHVRIGDGGYRLRSDAAATVSDVFTHLLRNSLDHGIEMPAQRRARGLDEAGHISIELGMADGALRITLADDGRGLALARIRAVAVERGWLGAHESVSDETVAAFIFHAGFSTAHSVTEVSGRGVGMDAVRDFLERKGGHIELRFTDSRQGADYRHFETIVYLPQTCAVAYAGEHPALREAMLAE</sequence>
<accession>A0A4P7CVN9</accession>
<dbReference type="KEGG" id="ppai:E1956_24470"/>
<dbReference type="Pfam" id="PF12729">
    <property type="entry name" value="4HB_MCP_1"/>
    <property type="match status" value="1"/>
</dbReference>
<evidence type="ECO:0000256" key="1">
    <source>
        <dbReference type="ARBA" id="ARBA00000085"/>
    </source>
</evidence>
<dbReference type="Gene3D" id="3.30.565.10">
    <property type="entry name" value="Histidine kinase-like ATPase, C-terminal domain"/>
    <property type="match status" value="1"/>
</dbReference>
<proteinExistence type="predicted"/>
<dbReference type="InterPro" id="IPR000700">
    <property type="entry name" value="PAS-assoc_C"/>
</dbReference>
<dbReference type="Pfam" id="PF02518">
    <property type="entry name" value="HATPase_c"/>
    <property type="match status" value="1"/>
</dbReference>
<keyword evidence="11" id="KW-0812">Transmembrane</keyword>
<dbReference type="Pfam" id="PF00672">
    <property type="entry name" value="HAMP"/>
    <property type="match status" value="1"/>
</dbReference>
<dbReference type="AlphaFoldDB" id="A0A4P7CVN9"/>
<dbReference type="InterPro" id="IPR024478">
    <property type="entry name" value="HlyB_4HB_MCP"/>
</dbReference>
<evidence type="ECO:0000256" key="2">
    <source>
        <dbReference type="ARBA" id="ARBA00004370"/>
    </source>
</evidence>
<dbReference type="EC" id="2.7.13.3" evidence="3"/>
<keyword evidence="7" id="KW-0418">Kinase</keyword>
<feature type="transmembrane region" description="Helical" evidence="11">
    <location>
        <begin position="186"/>
        <end position="206"/>
    </location>
</feature>
<feature type="transmembrane region" description="Helical" evidence="11">
    <location>
        <begin position="7"/>
        <end position="27"/>
    </location>
</feature>
<dbReference type="GO" id="GO:0004673">
    <property type="term" value="F:protein histidine kinase activity"/>
    <property type="evidence" value="ECO:0007669"/>
    <property type="project" value="UniProtKB-EC"/>
</dbReference>
<dbReference type="InterPro" id="IPR036641">
    <property type="entry name" value="HPT_dom_sf"/>
</dbReference>
<dbReference type="PROSITE" id="PS50894">
    <property type="entry name" value="HPT"/>
    <property type="match status" value="1"/>
</dbReference>
<evidence type="ECO:0000259" key="12">
    <source>
        <dbReference type="PROSITE" id="PS50113"/>
    </source>
</evidence>
<evidence type="ECO:0000256" key="11">
    <source>
        <dbReference type="SAM" id="Phobius"/>
    </source>
</evidence>
<dbReference type="PROSITE" id="PS50113">
    <property type="entry name" value="PAC"/>
    <property type="match status" value="1"/>
</dbReference>
<evidence type="ECO:0000313" key="15">
    <source>
        <dbReference type="EMBL" id="QBR00226.1"/>
    </source>
</evidence>
<evidence type="ECO:0000256" key="9">
    <source>
        <dbReference type="ARBA" id="ARBA00035100"/>
    </source>
</evidence>
<feature type="domain" description="HPt" evidence="14">
    <location>
        <begin position="414"/>
        <end position="522"/>
    </location>
</feature>
<evidence type="ECO:0000256" key="5">
    <source>
        <dbReference type="ARBA" id="ARBA00022553"/>
    </source>
</evidence>
<organism evidence="15 16">
    <name type="scientific">Paraburkholderia pallida</name>
    <dbReference type="NCBI Taxonomy" id="2547399"/>
    <lineage>
        <taxon>Bacteria</taxon>
        <taxon>Pseudomonadati</taxon>
        <taxon>Pseudomonadota</taxon>
        <taxon>Betaproteobacteria</taxon>
        <taxon>Burkholderiales</taxon>
        <taxon>Burkholderiaceae</taxon>
        <taxon>Paraburkholderia</taxon>
    </lineage>
</organism>
<dbReference type="InterPro" id="IPR003660">
    <property type="entry name" value="HAMP_dom"/>
</dbReference>
<feature type="domain" description="PAC" evidence="12">
    <location>
        <begin position="351"/>
        <end position="403"/>
    </location>
</feature>
<dbReference type="Gene3D" id="6.10.340.10">
    <property type="match status" value="1"/>
</dbReference>
<comment type="function">
    <text evidence="9">Involved in the transmission of sensory signals from the chemoreceptors to the flagellar motors. CheA is autophosphorylated; it can transfer its phosphate group to either CheB or CheY.</text>
</comment>
<dbReference type="CDD" id="cd00088">
    <property type="entry name" value="HPT"/>
    <property type="match status" value="1"/>
</dbReference>
<feature type="modified residue" description="Phosphohistidine" evidence="10">
    <location>
        <position position="459"/>
    </location>
</feature>
<keyword evidence="16" id="KW-1185">Reference proteome</keyword>
<dbReference type="OrthoDB" id="9803176at2"/>
<keyword evidence="8" id="KW-0902">Two-component regulatory system</keyword>
<evidence type="ECO:0000259" key="13">
    <source>
        <dbReference type="PROSITE" id="PS50885"/>
    </source>
</evidence>
<dbReference type="SUPFAM" id="SSF158472">
    <property type="entry name" value="HAMP domain-like"/>
    <property type="match status" value="1"/>
</dbReference>
<keyword evidence="11" id="KW-1133">Transmembrane helix</keyword>
<dbReference type="FunFam" id="3.30.565.10:FF:000016">
    <property type="entry name" value="Chemotaxis protein CheA, putative"/>
    <property type="match status" value="1"/>
</dbReference>
<evidence type="ECO:0000256" key="8">
    <source>
        <dbReference type="ARBA" id="ARBA00023012"/>
    </source>
</evidence>
<dbReference type="Gene3D" id="3.30.450.20">
    <property type="entry name" value="PAS domain"/>
    <property type="match status" value="1"/>
</dbReference>
<dbReference type="PROSITE" id="PS50885">
    <property type="entry name" value="HAMP"/>
    <property type="match status" value="1"/>
</dbReference>
<dbReference type="GO" id="GO:0016020">
    <property type="term" value="C:membrane"/>
    <property type="evidence" value="ECO:0007669"/>
    <property type="project" value="UniProtKB-SubCell"/>
</dbReference>
<dbReference type="InterPro" id="IPR003594">
    <property type="entry name" value="HATPase_dom"/>
</dbReference>
<dbReference type="SUPFAM" id="SSF55874">
    <property type="entry name" value="ATPase domain of HSP90 chaperone/DNA topoisomerase II/histidine kinase"/>
    <property type="match status" value="1"/>
</dbReference>
<keyword evidence="11" id="KW-0472">Membrane</keyword>